<feature type="transmembrane region" description="Helical" evidence="10">
    <location>
        <begin position="641"/>
        <end position="665"/>
    </location>
</feature>
<keyword evidence="3" id="KW-0716">Sensory transduction</keyword>
<dbReference type="Pfam" id="PF02949">
    <property type="entry name" value="7tm_6"/>
    <property type="match status" value="3"/>
</dbReference>
<keyword evidence="8" id="KW-0675">Receptor</keyword>
<feature type="transmembrane region" description="Helical" evidence="10">
    <location>
        <begin position="508"/>
        <end position="526"/>
    </location>
</feature>
<comment type="subcellular location">
    <subcellularLocation>
        <location evidence="1">Cell membrane</location>
        <topology evidence="1">Multi-pass membrane protein</topology>
    </subcellularLocation>
</comment>
<evidence type="ECO:0000256" key="7">
    <source>
        <dbReference type="ARBA" id="ARBA00023136"/>
    </source>
</evidence>
<feature type="transmembrane region" description="Helical" evidence="10">
    <location>
        <begin position="671"/>
        <end position="696"/>
    </location>
</feature>
<dbReference type="GO" id="GO:0005886">
    <property type="term" value="C:plasma membrane"/>
    <property type="evidence" value="ECO:0007669"/>
    <property type="project" value="UniProtKB-SubCell"/>
</dbReference>
<name>A0A834MMQ9_VESGE</name>
<feature type="transmembrane region" description="Helical" evidence="10">
    <location>
        <begin position="963"/>
        <end position="983"/>
    </location>
</feature>
<evidence type="ECO:0000256" key="10">
    <source>
        <dbReference type="SAM" id="Phobius"/>
    </source>
</evidence>
<dbReference type="GO" id="GO:0005549">
    <property type="term" value="F:odorant binding"/>
    <property type="evidence" value="ECO:0007669"/>
    <property type="project" value="InterPro"/>
</dbReference>
<keyword evidence="2" id="KW-1003">Cell membrane</keyword>
<proteinExistence type="predicted"/>
<feature type="transmembrane region" description="Helical" evidence="10">
    <location>
        <begin position="795"/>
        <end position="813"/>
    </location>
</feature>
<sequence length="1142" mass="132024">MKKIKPIEIVDVFLLHERYFAIGGVWPFRKSYIKFAIYIVYCSIQITLAYIDLYKVIGDLHLMVENLLETLVSSLSLLMIIIIRFHPTLVKLIVTIKNEIGNDGGYFENKEERSLYYHYNHISNTLSKIASTTSLFTITAMYLKPLPNLLHSLLHPTAINLAAAAASKNTTNNTDIFPLPFKGVKLYHITNVHTYTLLYIFQLPYLYCGFCHTITTCVILTLVLHVCGKLSIMRHRVRMFEMKPIDQLNDAIRRHVQSHIQLIWMVQSIEKIFNIVILLDLVQNSIRLGLSSYVTLVSKDNKSEFVVMCTFASYAAVVFLLIFEYCFIGEYLMQESKKLAETYYHCNWEEMPRNCKTSLLICIICSQSYLSLTAGKFYTFSLYGFTGKDMNRVEDLFVFYERIFTIGGVWPSKKSSYIRFTIYFIYYLTFLVFAYADLFDIIGNLELMVMNMVETIVYTITFTMILVIRFNGSLKGVIKSAKENMRKYNFENEEEKIIYHNYHYASKMFFKISNIGMVITVTLSYIRPLINFTTGITVKDNSTDIYILPIRIRTFFELSNTRDYILVYLYLFPMIYMSTCHMTAICVLVNLVLLICADLSILSYRIRNITIKSKKDVHLRIRPLIEMHLKTIRMAKSLDNAFNIVLLDELLGNSIVLAISMYYVIMSYDTAEMATCCTFVFFAFTALLMLYGFCVIGDQLTQQSENVLNAFYECNWLDMSNNTKKLLVICMIRSQTCLQLTGGKFYVFSLNSFTEEQGQKELDRAALILSWNKKIMSTLGLWPNSRNNIKFSINFGYFSFLMILEYMDLVVFINDLEHVIMNLTENMAFSQIFVRMIMLWIYNDEIGDVINETIKDFDYRRYKSIEERQLFISYNTRSKLFVKLLITFVALTASSYYLTPILVSLGNGLPQIEIGNVTETIYLLPYRFYTFYPVEDLRSYIIVYAFELPFVFISGFGQSAADCIMVTLVFHICGQMSVLALRINNIDVDPKINHKEIQTVVELHTRLLRMGKIVADAFSVTLLAHLFGATSLVCILGYQILTNYSDGEKAVLISFLVFQFLVLLILYAHCTVGECLLSESTKVSEAFYACQWYNMPIKNARSIILCMARSQRPMCLTAGKFSTFCLSTLTDVSNLLHLYSYS</sequence>
<feature type="transmembrane region" description="Helical" evidence="10">
    <location>
        <begin position="937"/>
        <end position="956"/>
    </location>
</feature>
<evidence type="ECO:0000256" key="3">
    <source>
        <dbReference type="ARBA" id="ARBA00022606"/>
    </source>
</evidence>
<dbReference type="Proteomes" id="UP000617340">
    <property type="component" value="Unassembled WGS sequence"/>
</dbReference>
<feature type="transmembrane region" description="Helical" evidence="10">
    <location>
        <begin position="305"/>
        <end position="328"/>
    </location>
</feature>
<feature type="transmembrane region" description="Helical" evidence="10">
    <location>
        <begin position="35"/>
        <end position="54"/>
    </location>
</feature>
<keyword evidence="12" id="KW-1185">Reference proteome</keyword>
<feature type="transmembrane region" description="Helical" evidence="10">
    <location>
        <begin position="1050"/>
        <end position="1068"/>
    </location>
</feature>
<feature type="transmembrane region" description="Helical" evidence="10">
    <location>
        <begin position="417"/>
        <end position="436"/>
    </location>
</feature>
<evidence type="ECO:0008006" key="13">
    <source>
        <dbReference type="Google" id="ProtNLM"/>
    </source>
</evidence>
<evidence type="ECO:0000313" key="11">
    <source>
        <dbReference type="EMBL" id="KAF7379247.1"/>
    </source>
</evidence>
<dbReference type="GO" id="GO:0007165">
    <property type="term" value="P:signal transduction"/>
    <property type="evidence" value="ECO:0007669"/>
    <property type="project" value="UniProtKB-KW"/>
</dbReference>
<dbReference type="PANTHER" id="PTHR21137">
    <property type="entry name" value="ODORANT RECEPTOR"/>
    <property type="match status" value="1"/>
</dbReference>
<protein>
    <recommendedName>
        <fullName evidence="13">Odorant receptor</fullName>
    </recommendedName>
</protein>
<evidence type="ECO:0000256" key="6">
    <source>
        <dbReference type="ARBA" id="ARBA00022989"/>
    </source>
</evidence>
<keyword evidence="9" id="KW-0807">Transducer</keyword>
<dbReference type="PANTHER" id="PTHR21137:SF35">
    <property type="entry name" value="ODORANT RECEPTOR 19A-RELATED"/>
    <property type="match status" value="1"/>
</dbReference>
<feature type="transmembrane region" description="Helical" evidence="10">
    <location>
        <begin position="204"/>
        <end position="228"/>
    </location>
</feature>
<organism evidence="11 12">
    <name type="scientific">Vespula germanica</name>
    <name type="common">German yellow jacket</name>
    <name type="synonym">Paravespula germanica</name>
    <dbReference type="NCBI Taxonomy" id="30212"/>
    <lineage>
        <taxon>Eukaryota</taxon>
        <taxon>Metazoa</taxon>
        <taxon>Ecdysozoa</taxon>
        <taxon>Arthropoda</taxon>
        <taxon>Hexapoda</taxon>
        <taxon>Insecta</taxon>
        <taxon>Pterygota</taxon>
        <taxon>Neoptera</taxon>
        <taxon>Endopterygota</taxon>
        <taxon>Hymenoptera</taxon>
        <taxon>Apocrita</taxon>
        <taxon>Aculeata</taxon>
        <taxon>Vespoidea</taxon>
        <taxon>Vespidae</taxon>
        <taxon>Vespinae</taxon>
        <taxon>Vespula</taxon>
    </lineage>
</organism>
<dbReference type="GO" id="GO:0004984">
    <property type="term" value="F:olfactory receptor activity"/>
    <property type="evidence" value="ECO:0007669"/>
    <property type="project" value="InterPro"/>
</dbReference>
<feature type="transmembrane region" description="Helical" evidence="10">
    <location>
        <begin position="565"/>
        <end position="597"/>
    </location>
</feature>
<keyword evidence="7 10" id="KW-0472">Membrane</keyword>
<evidence type="ECO:0000256" key="9">
    <source>
        <dbReference type="ARBA" id="ARBA00023224"/>
    </source>
</evidence>
<evidence type="ECO:0000256" key="4">
    <source>
        <dbReference type="ARBA" id="ARBA00022692"/>
    </source>
</evidence>
<feature type="transmembrane region" description="Helical" evidence="10">
    <location>
        <begin position="66"/>
        <end position="85"/>
    </location>
</feature>
<comment type="caution">
    <text evidence="11">The sequence shown here is derived from an EMBL/GenBank/DDBJ whole genome shotgun (WGS) entry which is preliminary data.</text>
</comment>
<evidence type="ECO:0000313" key="12">
    <source>
        <dbReference type="Proteomes" id="UP000617340"/>
    </source>
</evidence>
<keyword evidence="6 10" id="KW-1133">Transmembrane helix</keyword>
<feature type="transmembrane region" description="Helical" evidence="10">
    <location>
        <begin position="880"/>
        <end position="898"/>
    </location>
</feature>
<feature type="transmembrane region" description="Helical" evidence="10">
    <location>
        <begin position="456"/>
        <end position="478"/>
    </location>
</feature>
<accession>A0A834MMQ9</accession>
<evidence type="ECO:0000256" key="5">
    <source>
        <dbReference type="ARBA" id="ARBA00022725"/>
    </source>
</evidence>
<gene>
    <name evidence="11" type="ORF">HZH68_017092</name>
</gene>
<evidence type="ECO:0000256" key="1">
    <source>
        <dbReference type="ARBA" id="ARBA00004651"/>
    </source>
</evidence>
<dbReference type="EMBL" id="JACSDZ010000025">
    <property type="protein sequence ID" value="KAF7379247.1"/>
    <property type="molecule type" value="Genomic_DNA"/>
</dbReference>
<keyword evidence="4 10" id="KW-0812">Transmembrane</keyword>
<reference evidence="11" key="1">
    <citation type="journal article" date="2020" name="G3 (Bethesda)">
        <title>High-Quality Assemblies for Three Invasive Social Wasps from the &lt;i&gt;Vespula&lt;/i&gt; Genus.</title>
        <authorList>
            <person name="Harrop T.W.R."/>
            <person name="Guhlin J."/>
            <person name="McLaughlin G.M."/>
            <person name="Permina E."/>
            <person name="Stockwell P."/>
            <person name="Gilligan J."/>
            <person name="Le Lec M.F."/>
            <person name="Gruber M.A.M."/>
            <person name="Quinn O."/>
            <person name="Lovegrove M."/>
            <person name="Duncan E.J."/>
            <person name="Remnant E.J."/>
            <person name="Van Eeckhoven J."/>
            <person name="Graham B."/>
            <person name="Knapp R.A."/>
            <person name="Langford K.W."/>
            <person name="Kronenberg Z."/>
            <person name="Press M.O."/>
            <person name="Eacker S.M."/>
            <person name="Wilson-Rankin E.E."/>
            <person name="Purcell J."/>
            <person name="Lester P.J."/>
            <person name="Dearden P.K."/>
        </authorList>
    </citation>
    <scope>NUCLEOTIDE SEQUENCE</scope>
    <source>
        <strain evidence="11">Linc-1</strain>
    </source>
</reference>
<dbReference type="AlphaFoldDB" id="A0A834MMQ9"/>
<dbReference type="InterPro" id="IPR004117">
    <property type="entry name" value="7tm6_olfct_rcpt"/>
</dbReference>
<feature type="transmembrane region" description="Helical" evidence="10">
    <location>
        <begin position="1017"/>
        <end position="1038"/>
    </location>
</feature>
<evidence type="ECO:0000256" key="8">
    <source>
        <dbReference type="ARBA" id="ARBA00023170"/>
    </source>
</evidence>
<evidence type="ECO:0000256" key="2">
    <source>
        <dbReference type="ARBA" id="ARBA00022475"/>
    </source>
</evidence>
<keyword evidence="5" id="KW-0552">Olfaction</keyword>